<accession>A0A9X0ATV7</accession>
<evidence type="ECO:0000313" key="2">
    <source>
        <dbReference type="EMBL" id="KAJ8068872.1"/>
    </source>
</evidence>
<dbReference type="PANTHER" id="PTHR35910">
    <property type="entry name" value="2EXR DOMAIN-CONTAINING PROTEIN"/>
    <property type="match status" value="1"/>
</dbReference>
<evidence type="ECO:0000313" key="3">
    <source>
        <dbReference type="Proteomes" id="UP001152300"/>
    </source>
</evidence>
<protein>
    <recommendedName>
        <fullName evidence="1">2EXR domain-containing protein</fullName>
    </recommendedName>
</protein>
<keyword evidence="3" id="KW-1185">Reference proteome</keyword>
<comment type="caution">
    <text evidence="2">The sequence shown here is derived from an EMBL/GenBank/DDBJ whole genome shotgun (WGS) entry which is preliminary data.</text>
</comment>
<dbReference type="AlphaFoldDB" id="A0A9X0ATV7"/>
<evidence type="ECO:0000259" key="1">
    <source>
        <dbReference type="Pfam" id="PF20150"/>
    </source>
</evidence>
<dbReference type="InterPro" id="IPR045518">
    <property type="entry name" value="2EXR"/>
</dbReference>
<proteinExistence type="predicted"/>
<dbReference type="Pfam" id="PF20150">
    <property type="entry name" value="2EXR"/>
    <property type="match status" value="1"/>
</dbReference>
<reference evidence="2" key="1">
    <citation type="submission" date="2022-11" db="EMBL/GenBank/DDBJ databases">
        <title>Genome Resource of Sclerotinia nivalis Strain SnTB1, a Plant Pathogen Isolated from American Ginseng.</title>
        <authorList>
            <person name="Fan S."/>
        </authorList>
    </citation>
    <scope>NUCLEOTIDE SEQUENCE</scope>
    <source>
        <strain evidence="2">SnTB1</strain>
    </source>
</reference>
<dbReference type="Proteomes" id="UP001152300">
    <property type="component" value="Unassembled WGS sequence"/>
</dbReference>
<name>A0A9X0ATV7_9HELO</name>
<sequence>MPHQMGKTFTLFRNLPPEARLMIWDWANPPGRIIEIDQVERSVIREKWNLVPDHNPGQTDYEEDEHGDLIRYSRLWGFKSNAPIPALLACHESHGVASKWYPQVFQCSNANIGPGILGMAVEPDFSRVENLAVEIDSEWLCWDTQVEWLAKVLERTFCNLKTLTIVVEYCVLSPRWRKWLGVKMTAEDEADLVFMKELIDVQYTYHFYQPGRPILQHEKEQWVEPKANVSDYTEKRIRRLTRALMAILREERIAHDGKEWNLPTIAFKIVVPWKVKAALKQNIHQCKEKFHDWQRQASSGLEQIENIQRIYKPHQRFA</sequence>
<dbReference type="PANTHER" id="PTHR35910:SF1">
    <property type="entry name" value="2EXR DOMAIN-CONTAINING PROTEIN"/>
    <property type="match status" value="1"/>
</dbReference>
<gene>
    <name evidence="2" type="ORF">OCU04_002556</name>
</gene>
<dbReference type="EMBL" id="JAPEIS010000002">
    <property type="protein sequence ID" value="KAJ8068872.1"/>
    <property type="molecule type" value="Genomic_DNA"/>
</dbReference>
<feature type="domain" description="2EXR" evidence="1">
    <location>
        <begin position="9"/>
        <end position="109"/>
    </location>
</feature>
<dbReference type="OrthoDB" id="3557569at2759"/>
<organism evidence="2 3">
    <name type="scientific">Sclerotinia nivalis</name>
    <dbReference type="NCBI Taxonomy" id="352851"/>
    <lineage>
        <taxon>Eukaryota</taxon>
        <taxon>Fungi</taxon>
        <taxon>Dikarya</taxon>
        <taxon>Ascomycota</taxon>
        <taxon>Pezizomycotina</taxon>
        <taxon>Leotiomycetes</taxon>
        <taxon>Helotiales</taxon>
        <taxon>Sclerotiniaceae</taxon>
        <taxon>Sclerotinia</taxon>
    </lineage>
</organism>